<dbReference type="InterPro" id="IPR001610">
    <property type="entry name" value="PAC"/>
</dbReference>
<dbReference type="NCBIfam" id="TIGR00229">
    <property type="entry name" value="sensory_box"/>
    <property type="match status" value="1"/>
</dbReference>
<dbReference type="InterPro" id="IPR051310">
    <property type="entry name" value="MCP_chemotaxis"/>
</dbReference>
<dbReference type="RefSeq" id="WP_109062989.1">
    <property type="nucleotide sequence ID" value="NZ_QETA01000008.1"/>
</dbReference>
<feature type="domain" description="Methyl-accepting transducer" evidence="4">
    <location>
        <begin position="286"/>
        <end position="515"/>
    </location>
</feature>
<dbReference type="SMART" id="SM00283">
    <property type="entry name" value="MA"/>
    <property type="match status" value="1"/>
</dbReference>
<dbReference type="CDD" id="cd00130">
    <property type="entry name" value="PAS"/>
    <property type="match status" value="1"/>
</dbReference>
<dbReference type="Pfam" id="PF00015">
    <property type="entry name" value="MCPsignal"/>
    <property type="match status" value="1"/>
</dbReference>
<evidence type="ECO:0000256" key="2">
    <source>
        <dbReference type="PROSITE-ProRule" id="PRU00284"/>
    </source>
</evidence>
<sequence>MRINLPVTDHEFRLEETDYLISRTDLAGRIVYANHAFVRASGYALEELLGAPHNLVRHPDMPPGAFADLWKTLKAGQTWLGVVKNRRRNGDFYWVLANASPIFRGHEVVGYSSVRTRPTQEQIDAAAWYYAQWSQGRQAGATVAQGRVVPVGWRRILRALVRSLAPRTALQRMLQACVLGIAAVGSAGWTLHAARMNPNWLAGLEPDWIAGLTISGVLALAGYAGMAFWRLRRSLQQSMQSAYQLAAGNLTSRLDFDDDDELGRLRFALEVTRCSMISVARDMGRTLGGTQKAGEVIGAGGYELLQRTQLHDVMLEQTEARIKALDGAVQDNAVHVETVGRRTSESRALAQQAGRTVTDVEETISGIAAESDRMAAIVGMIDGIAFQTNILALNAAVEAARAGESGRGFSIVAAEVRTLAQKSAHAAADIKTLIEHSVGRMDAGVQQVRQAQGMMQQVLESVARVDAAVASISDASTAQHAGISAVNTAMQEIEQGTQQNRELVGELRRASELLDQHIQRLSIAQAVFQTP</sequence>
<comment type="similarity">
    <text evidence="1">Belongs to the methyl-accepting chemotaxis (MCP) protein family.</text>
</comment>
<keyword evidence="2" id="KW-0807">Transducer</keyword>
<dbReference type="PROSITE" id="PS50112">
    <property type="entry name" value="PAS"/>
    <property type="match status" value="1"/>
</dbReference>
<name>A0A2V1K054_9BURK</name>
<dbReference type="GO" id="GO:0004888">
    <property type="term" value="F:transmembrane signaling receptor activity"/>
    <property type="evidence" value="ECO:0007669"/>
    <property type="project" value="InterPro"/>
</dbReference>
<feature type="domain" description="HAMP" evidence="6">
    <location>
        <begin position="229"/>
        <end position="281"/>
    </location>
</feature>
<dbReference type="AlphaFoldDB" id="A0A2V1K054"/>
<dbReference type="InterPro" id="IPR004090">
    <property type="entry name" value="Chemotax_Me-accpt_rcpt"/>
</dbReference>
<dbReference type="Gene3D" id="1.10.287.950">
    <property type="entry name" value="Methyl-accepting chemotaxis protein"/>
    <property type="match status" value="1"/>
</dbReference>
<dbReference type="GO" id="GO:0005886">
    <property type="term" value="C:plasma membrane"/>
    <property type="evidence" value="ECO:0007669"/>
    <property type="project" value="TreeGrafter"/>
</dbReference>
<feature type="domain" description="PAS" evidence="5">
    <location>
        <begin position="14"/>
        <end position="50"/>
    </location>
</feature>
<accession>A0A2V1K054</accession>
<dbReference type="InterPro" id="IPR004089">
    <property type="entry name" value="MCPsignal_dom"/>
</dbReference>
<keyword evidence="3" id="KW-0812">Transmembrane</keyword>
<dbReference type="InterPro" id="IPR003660">
    <property type="entry name" value="HAMP_dom"/>
</dbReference>
<comment type="caution">
    <text evidence="7">The sequence shown here is derived from an EMBL/GenBank/DDBJ whole genome shotgun (WGS) entry which is preliminary data.</text>
</comment>
<dbReference type="InterPro" id="IPR035965">
    <property type="entry name" value="PAS-like_dom_sf"/>
</dbReference>
<protein>
    <submittedName>
        <fullName evidence="7">Chemotaxis protein</fullName>
    </submittedName>
</protein>
<proteinExistence type="inferred from homology"/>
<evidence type="ECO:0000256" key="1">
    <source>
        <dbReference type="ARBA" id="ARBA00029447"/>
    </source>
</evidence>
<dbReference type="SMART" id="SM00304">
    <property type="entry name" value="HAMP"/>
    <property type="match status" value="1"/>
</dbReference>
<dbReference type="PROSITE" id="PS50885">
    <property type="entry name" value="HAMP"/>
    <property type="match status" value="1"/>
</dbReference>
<evidence type="ECO:0000259" key="6">
    <source>
        <dbReference type="PROSITE" id="PS50885"/>
    </source>
</evidence>
<dbReference type="PRINTS" id="PR00260">
    <property type="entry name" value="CHEMTRNSDUCR"/>
</dbReference>
<dbReference type="Pfam" id="PF00672">
    <property type="entry name" value="HAMP"/>
    <property type="match status" value="1"/>
</dbReference>
<reference evidence="8" key="1">
    <citation type="submission" date="2018-05" db="EMBL/GenBank/DDBJ databases">
        <authorList>
            <person name="Li Y."/>
        </authorList>
    </citation>
    <scope>NUCLEOTIDE SEQUENCE [LARGE SCALE GENOMIC DNA]</scope>
    <source>
        <strain evidence="8">3d-2-2</strain>
    </source>
</reference>
<gene>
    <name evidence="7" type="ORF">DD235_15285</name>
</gene>
<dbReference type="SUPFAM" id="SSF55785">
    <property type="entry name" value="PYP-like sensor domain (PAS domain)"/>
    <property type="match status" value="1"/>
</dbReference>
<dbReference type="SMART" id="SM00091">
    <property type="entry name" value="PAS"/>
    <property type="match status" value="1"/>
</dbReference>
<dbReference type="SMART" id="SM00086">
    <property type="entry name" value="PAC"/>
    <property type="match status" value="1"/>
</dbReference>
<dbReference type="GO" id="GO:0006935">
    <property type="term" value="P:chemotaxis"/>
    <property type="evidence" value="ECO:0007669"/>
    <property type="project" value="InterPro"/>
</dbReference>
<dbReference type="PANTHER" id="PTHR43531">
    <property type="entry name" value="PROTEIN ICFG"/>
    <property type="match status" value="1"/>
</dbReference>
<evidence type="ECO:0000313" key="8">
    <source>
        <dbReference type="Proteomes" id="UP000245212"/>
    </source>
</evidence>
<feature type="transmembrane region" description="Helical" evidence="3">
    <location>
        <begin position="208"/>
        <end position="229"/>
    </location>
</feature>
<keyword evidence="3" id="KW-0472">Membrane</keyword>
<dbReference type="InterPro" id="IPR013655">
    <property type="entry name" value="PAS_fold_3"/>
</dbReference>
<evidence type="ECO:0000256" key="3">
    <source>
        <dbReference type="SAM" id="Phobius"/>
    </source>
</evidence>
<dbReference type="InterPro" id="IPR000014">
    <property type="entry name" value="PAS"/>
</dbReference>
<feature type="transmembrane region" description="Helical" evidence="3">
    <location>
        <begin position="176"/>
        <end position="196"/>
    </location>
</feature>
<evidence type="ECO:0000259" key="4">
    <source>
        <dbReference type="PROSITE" id="PS50111"/>
    </source>
</evidence>
<dbReference type="CDD" id="cd06225">
    <property type="entry name" value="HAMP"/>
    <property type="match status" value="1"/>
</dbReference>
<dbReference type="PANTHER" id="PTHR43531:SF7">
    <property type="entry name" value="AEROTAXIS RECEPTOR"/>
    <property type="match status" value="1"/>
</dbReference>
<keyword evidence="8" id="KW-1185">Reference proteome</keyword>
<evidence type="ECO:0000259" key="5">
    <source>
        <dbReference type="PROSITE" id="PS50112"/>
    </source>
</evidence>
<dbReference type="SUPFAM" id="SSF58104">
    <property type="entry name" value="Methyl-accepting chemotaxis protein (MCP) signaling domain"/>
    <property type="match status" value="1"/>
</dbReference>
<evidence type="ECO:0000313" key="7">
    <source>
        <dbReference type="EMBL" id="PWF21182.1"/>
    </source>
</evidence>
<dbReference type="PROSITE" id="PS50111">
    <property type="entry name" value="CHEMOTAXIS_TRANSDUC_2"/>
    <property type="match status" value="1"/>
</dbReference>
<dbReference type="Gene3D" id="3.30.450.20">
    <property type="entry name" value="PAS domain"/>
    <property type="match status" value="1"/>
</dbReference>
<keyword evidence="3" id="KW-1133">Transmembrane helix</keyword>
<dbReference type="Pfam" id="PF08447">
    <property type="entry name" value="PAS_3"/>
    <property type="match status" value="1"/>
</dbReference>
<organism evidence="7 8">
    <name type="scientific">Corticimicrobacter populi</name>
    <dbReference type="NCBI Taxonomy" id="2175229"/>
    <lineage>
        <taxon>Bacteria</taxon>
        <taxon>Pseudomonadati</taxon>
        <taxon>Pseudomonadota</taxon>
        <taxon>Betaproteobacteria</taxon>
        <taxon>Burkholderiales</taxon>
        <taxon>Alcaligenaceae</taxon>
        <taxon>Corticimicrobacter</taxon>
    </lineage>
</organism>
<dbReference type="GO" id="GO:0007165">
    <property type="term" value="P:signal transduction"/>
    <property type="evidence" value="ECO:0007669"/>
    <property type="project" value="UniProtKB-KW"/>
</dbReference>
<dbReference type="Proteomes" id="UP000245212">
    <property type="component" value="Unassembled WGS sequence"/>
</dbReference>
<dbReference type="EMBL" id="QETA01000008">
    <property type="protein sequence ID" value="PWF21182.1"/>
    <property type="molecule type" value="Genomic_DNA"/>
</dbReference>